<reference evidence="1 2" key="1">
    <citation type="submission" date="2020-08" db="EMBL/GenBank/DDBJ databases">
        <title>Paraeoetvoesia sp. YC-7-48 draft genome sequence.</title>
        <authorList>
            <person name="Yao L."/>
        </authorList>
    </citation>
    <scope>NUCLEOTIDE SEQUENCE [LARGE SCALE GENOMIC DNA]</scope>
    <source>
        <strain evidence="2">YC-7-48</strain>
    </source>
</reference>
<proteinExistence type="predicted"/>
<gene>
    <name evidence="1" type="ORF">GTU67_02515</name>
</gene>
<comment type="caution">
    <text evidence="1">The sequence shown here is derived from an EMBL/GenBank/DDBJ whole genome shotgun (WGS) entry which is preliminary data.</text>
</comment>
<dbReference type="RefSeq" id="WP_185778592.1">
    <property type="nucleotide sequence ID" value="NZ_JACJUU010000001.1"/>
</dbReference>
<dbReference type="EMBL" id="JACJUU010000001">
    <property type="protein sequence ID" value="MBC2768785.1"/>
    <property type="molecule type" value="Genomic_DNA"/>
</dbReference>
<protein>
    <submittedName>
        <fullName evidence="1">Uncharacterized protein</fullName>
    </submittedName>
</protein>
<evidence type="ECO:0000313" key="1">
    <source>
        <dbReference type="EMBL" id="MBC2768785.1"/>
    </source>
</evidence>
<accession>A0A842HPF2</accession>
<dbReference type="Proteomes" id="UP000545386">
    <property type="component" value="Unassembled WGS sequence"/>
</dbReference>
<organism evidence="1 2">
    <name type="scientific">Pusillimonas minor</name>
    <dbReference type="NCBI Taxonomy" id="2697024"/>
    <lineage>
        <taxon>Bacteria</taxon>
        <taxon>Pseudomonadati</taxon>
        <taxon>Pseudomonadota</taxon>
        <taxon>Betaproteobacteria</taxon>
        <taxon>Burkholderiales</taxon>
        <taxon>Alcaligenaceae</taxon>
        <taxon>Pusillimonas</taxon>
    </lineage>
</organism>
<keyword evidence="2" id="KW-1185">Reference proteome</keyword>
<dbReference type="AlphaFoldDB" id="A0A842HPF2"/>
<sequence length="49" mass="4983">MAEAMSGKARNGCYLLAGWFTPPGELRGAQAGAVLGVGSCSGLGWPWVT</sequence>
<evidence type="ECO:0000313" key="2">
    <source>
        <dbReference type="Proteomes" id="UP000545386"/>
    </source>
</evidence>
<name>A0A842HPF2_9BURK</name>